<reference evidence="2 3" key="1">
    <citation type="submission" date="2020-02" db="EMBL/GenBank/DDBJ databases">
        <authorList>
            <person name="Ma Q."/>
            <person name="Huang Y."/>
            <person name="Song X."/>
            <person name="Pei D."/>
        </authorList>
    </citation>
    <scope>NUCLEOTIDE SEQUENCE [LARGE SCALE GENOMIC DNA]</scope>
    <source>
        <strain evidence="2">Sxm20200214</strain>
        <tissue evidence="2">Leaf</tissue>
    </source>
</reference>
<comment type="caution">
    <text evidence="2">The sequence shown here is derived from an EMBL/GenBank/DDBJ whole genome shotgun (WGS) entry which is preliminary data.</text>
</comment>
<sequence length="125" mass="13436">MDTRQREKEKEKEKDLAPGEQTPKNQEQEAETSCTDERVGLNTAGGVEDVDTGPKGEVAEPSMREMLEAVKLMGAQMVTPTLAFTPLVNSFVGQVTPPVRVAAWAAGALSAKFCCVSNLPLPFCP</sequence>
<evidence type="ECO:0000256" key="1">
    <source>
        <dbReference type="SAM" id="MobiDB-lite"/>
    </source>
</evidence>
<evidence type="ECO:0000313" key="3">
    <source>
        <dbReference type="Proteomes" id="UP000886595"/>
    </source>
</evidence>
<dbReference type="Proteomes" id="UP000886595">
    <property type="component" value="Unassembled WGS sequence"/>
</dbReference>
<accession>A0A8X7QW50</accession>
<protein>
    <submittedName>
        <fullName evidence="2">Uncharacterized protein</fullName>
    </submittedName>
</protein>
<dbReference type="OrthoDB" id="1078100at2759"/>
<keyword evidence="3" id="KW-1185">Reference proteome</keyword>
<feature type="region of interest" description="Disordered" evidence="1">
    <location>
        <begin position="1"/>
        <end position="59"/>
    </location>
</feature>
<name>A0A8X7QW50_BRACI</name>
<gene>
    <name evidence="2" type="ORF">Bca52824_058325</name>
</gene>
<organism evidence="2 3">
    <name type="scientific">Brassica carinata</name>
    <name type="common">Ethiopian mustard</name>
    <name type="synonym">Abyssinian cabbage</name>
    <dbReference type="NCBI Taxonomy" id="52824"/>
    <lineage>
        <taxon>Eukaryota</taxon>
        <taxon>Viridiplantae</taxon>
        <taxon>Streptophyta</taxon>
        <taxon>Embryophyta</taxon>
        <taxon>Tracheophyta</taxon>
        <taxon>Spermatophyta</taxon>
        <taxon>Magnoliopsida</taxon>
        <taxon>eudicotyledons</taxon>
        <taxon>Gunneridae</taxon>
        <taxon>Pentapetalae</taxon>
        <taxon>rosids</taxon>
        <taxon>malvids</taxon>
        <taxon>Brassicales</taxon>
        <taxon>Brassicaceae</taxon>
        <taxon>Brassiceae</taxon>
        <taxon>Brassica</taxon>
    </lineage>
</organism>
<feature type="compositionally biased region" description="Basic and acidic residues" evidence="1">
    <location>
        <begin position="1"/>
        <end position="17"/>
    </location>
</feature>
<dbReference type="AlphaFoldDB" id="A0A8X7QW50"/>
<evidence type="ECO:0000313" key="2">
    <source>
        <dbReference type="EMBL" id="KAG2275770.1"/>
    </source>
</evidence>
<dbReference type="EMBL" id="JAAMPC010000012">
    <property type="protein sequence ID" value="KAG2275770.1"/>
    <property type="molecule type" value="Genomic_DNA"/>
</dbReference>
<proteinExistence type="predicted"/>